<evidence type="ECO:0000313" key="5">
    <source>
        <dbReference type="EMBL" id="KAK9751205.1"/>
    </source>
</evidence>
<dbReference type="InterPro" id="IPR040390">
    <property type="entry name" value="TIFY/JAZ"/>
</dbReference>
<keyword evidence="3" id="KW-1133">Transmembrane helix</keyword>
<dbReference type="GO" id="GO:0031347">
    <property type="term" value="P:regulation of defense response"/>
    <property type="evidence" value="ECO:0007669"/>
    <property type="project" value="UniProtKB-UniRule"/>
</dbReference>
<organism evidence="5 6">
    <name type="scientific">Saponaria officinalis</name>
    <name type="common">Common soapwort</name>
    <name type="synonym">Lychnis saponaria</name>
    <dbReference type="NCBI Taxonomy" id="3572"/>
    <lineage>
        <taxon>Eukaryota</taxon>
        <taxon>Viridiplantae</taxon>
        <taxon>Streptophyta</taxon>
        <taxon>Embryophyta</taxon>
        <taxon>Tracheophyta</taxon>
        <taxon>Spermatophyta</taxon>
        <taxon>Magnoliopsida</taxon>
        <taxon>eudicotyledons</taxon>
        <taxon>Gunneridae</taxon>
        <taxon>Pentapetalae</taxon>
        <taxon>Caryophyllales</taxon>
        <taxon>Caryophyllaceae</taxon>
        <taxon>Caryophylleae</taxon>
        <taxon>Saponaria</taxon>
    </lineage>
</organism>
<dbReference type="SMART" id="SM00979">
    <property type="entry name" value="TIFY"/>
    <property type="match status" value="1"/>
</dbReference>
<keyword evidence="2" id="KW-0539">Nucleus</keyword>
<dbReference type="PANTHER" id="PTHR33077:SF5">
    <property type="entry name" value="PROTEIN TIFY 9"/>
    <property type="match status" value="1"/>
</dbReference>
<dbReference type="PANTHER" id="PTHR33077">
    <property type="entry name" value="PROTEIN TIFY 4A-RELATED-RELATED"/>
    <property type="match status" value="1"/>
</dbReference>
<sequence length="205" mass="23309">MESRSEVEHDFLGMHSNLSDSIRASQPGLERRQSFRGISKMNPEIVRKVMVWASKPDHAFQSNLPLYQLRDGSQQKGEDEEKETVAPLTIFYKGTVTVVDLPQDKADSVFKFVAGQSSSSSINDPLPSFNPQPLNMLDTLNVNDGDLPIKRNKSLQRFFEKRKERSFSTISTPTIVFMPHILILHALLFCFHLSSYQPFRVSAHI</sequence>
<keyword evidence="2" id="KW-1184">Jasmonic acid signaling pathway</keyword>
<comment type="subcellular location">
    <subcellularLocation>
        <location evidence="2">Nucleus</location>
    </subcellularLocation>
</comment>
<gene>
    <name evidence="5" type="ORF">RND81_02G249900</name>
</gene>
<dbReference type="InterPro" id="IPR010399">
    <property type="entry name" value="Tify_dom"/>
</dbReference>
<feature type="domain" description="Tify" evidence="4">
    <location>
        <begin position="81"/>
        <end position="115"/>
    </location>
</feature>
<keyword evidence="3" id="KW-0472">Membrane</keyword>
<dbReference type="PROSITE" id="PS51320">
    <property type="entry name" value="TIFY"/>
    <property type="match status" value="1"/>
</dbReference>
<comment type="domain">
    <text evidence="2">The jas domain is required for interaction with COI1.</text>
</comment>
<dbReference type="InterPro" id="IPR018467">
    <property type="entry name" value="CCT_CS"/>
</dbReference>
<evidence type="ECO:0000259" key="4">
    <source>
        <dbReference type="PROSITE" id="PS51320"/>
    </source>
</evidence>
<feature type="transmembrane region" description="Helical" evidence="3">
    <location>
        <begin position="167"/>
        <end position="194"/>
    </location>
</feature>
<dbReference type="EMBL" id="JBDFQZ010000002">
    <property type="protein sequence ID" value="KAK9751205.1"/>
    <property type="molecule type" value="Genomic_DNA"/>
</dbReference>
<evidence type="ECO:0000256" key="2">
    <source>
        <dbReference type="RuleBase" id="RU369065"/>
    </source>
</evidence>
<accession>A0AAW1MQ94</accession>
<dbReference type="Pfam" id="PF09425">
    <property type="entry name" value="Jas_motif"/>
    <property type="match status" value="1"/>
</dbReference>
<comment type="caution">
    <text evidence="5">The sequence shown here is derived from an EMBL/GenBank/DDBJ whole genome shotgun (WGS) entry which is preliminary data.</text>
</comment>
<proteinExistence type="inferred from homology"/>
<reference evidence="5" key="1">
    <citation type="submission" date="2024-03" db="EMBL/GenBank/DDBJ databases">
        <title>WGS assembly of Saponaria officinalis var. Norfolk2.</title>
        <authorList>
            <person name="Jenkins J."/>
            <person name="Shu S."/>
            <person name="Grimwood J."/>
            <person name="Barry K."/>
            <person name="Goodstein D."/>
            <person name="Schmutz J."/>
            <person name="Leebens-Mack J."/>
            <person name="Osbourn A."/>
        </authorList>
    </citation>
    <scope>NUCLEOTIDE SEQUENCE [LARGE SCALE GENOMIC DNA]</scope>
    <source>
        <strain evidence="5">JIC</strain>
    </source>
</reference>
<dbReference type="GO" id="GO:0005634">
    <property type="term" value="C:nucleus"/>
    <property type="evidence" value="ECO:0007669"/>
    <property type="project" value="UniProtKB-SubCell"/>
</dbReference>
<dbReference type="Proteomes" id="UP001443914">
    <property type="component" value="Unassembled WGS sequence"/>
</dbReference>
<comment type="similarity">
    <text evidence="1 2">Belongs to the TIFY/JAZ family.</text>
</comment>
<dbReference type="GO" id="GO:2000022">
    <property type="term" value="P:regulation of jasmonic acid mediated signaling pathway"/>
    <property type="evidence" value="ECO:0007669"/>
    <property type="project" value="UniProtKB-UniRule"/>
</dbReference>
<evidence type="ECO:0000256" key="1">
    <source>
        <dbReference type="ARBA" id="ARBA00008614"/>
    </source>
</evidence>
<name>A0AAW1MQ94_SAPOF</name>
<evidence type="ECO:0000313" key="6">
    <source>
        <dbReference type="Proteomes" id="UP001443914"/>
    </source>
</evidence>
<keyword evidence="3" id="KW-0812">Transmembrane</keyword>
<protein>
    <recommendedName>
        <fullName evidence="2">Protein TIFY</fullName>
    </recommendedName>
    <alternativeName>
        <fullName evidence="2">Jasmonate ZIM domain-containing protein</fullName>
    </alternativeName>
</protein>
<comment type="function">
    <text evidence="2">Repressor of jasmonate responses.</text>
</comment>
<evidence type="ECO:0000256" key="3">
    <source>
        <dbReference type="SAM" id="Phobius"/>
    </source>
</evidence>
<dbReference type="AlphaFoldDB" id="A0AAW1MQ94"/>
<dbReference type="GO" id="GO:0009611">
    <property type="term" value="P:response to wounding"/>
    <property type="evidence" value="ECO:0007669"/>
    <property type="project" value="UniProtKB-UniRule"/>
</dbReference>
<dbReference type="Pfam" id="PF06200">
    <property type="entry name" value="tify"/>
    <property type="match status" value="1"/>
</dbReference>
<keyword evidence="6" id="KW-1185">Reference proteome</keyword>